<organism evidence="1">
    <name type="scientific">Rhizophagus irregularis (strain DAOM 181602 / DAOM 197198 / MUCL 43194)</name>
    <name type="common">Arbuscular mycorrhizal fungus</name>
    <name type="synonym">Glomus intraradices</name>
    <dbReference type="NCBI Taxonomy" id="747089"/>
    <lineage>
        <taxon>Eukaryota</taxon>
        <taxon>Fungi</taxon>
        <taxon>Fungi incertae sedis</taxon>
        <taxon>Mucoromycota</taxon>
        <taxon>Glomeromycotina</taxon>
        <taxon>Glomeromycetes</taxon>
        <taxon>Glomerales</taxon>
        <taxon>Glomeraceae</taxon>
        <taxon>Rhizophagus</taxon>
    </lineage>
</organism>
<sequence>MSKKEEESELVGGRTFSFLTHLESKRPAEEYSPVTILPPNLWIALLFNEEVNENEESLTKVQLFISKMENMKPSAKEKQNMVESVFDDNVQTSSIKETFVNPLILKAFDDLNDKIRFQIEIESKLCKSAIDMKIKFLEVVGNAMVENITGYYGDMEKLFKGL</sequence>
<evidence type="ECO:0000313" key="1">
    <source>
        <dbReference type="EMBL" id="ESA00823.1"/>
    </source>
</evidence>
<dbReference type="EMBL" id="KI296936">
    <property type="protein sequence ID" value="ESA00823.1"/>
    <property type="molecule type" value="Genomic_DNA"/>
</dbReference>
<protein>
    <submittedName>
        <fullName evidence="1">Uncharacterized protein</fullName>
    </submittedName>
</protein>
<dbReference type="HOGENOM" id="CLU_1636294_0_0_1"/>
<accession>U9T3A5</accession>
<reference evidence="1" key="1">
    <citation type="submission" date="2013-07" db="EMBL/GenBank/DDBJ databases">
        <title>The genome of an arbuscular mycorrhizal fungus provides insights into the evolution of the oldest plant symbiosis.</title>
        <authorList>
            <consortium name="DOE Joint Genome Institute"/>
            <person name="Tisserant E."/>
            <person name="Malbreil M."/>
            <person name="Kuo A."/>
            <person name="Kohler A."/>
            <person name="Symeonidi A."/>
            <person name="Balestrini R."/>
            <person name="Charron P."/>
            <person name="Duensing N."/>
            <person name="Frei-dit-Frey N."/>
            <person name="Gianinazzi-Pearson V."/>
            <person name="Gilbert B."/>
            <person name="Handa Y."/>
            <person name="Hijri M."/>
            <person name="Kaul R."/>
            <person name="Kawaguchi M."/>
            <person name="Krajinski F."/>
            <person name="Lammers P."/>
            <person name="Lapierre D."/>
            <person name="Masclaux F.G."/>
            <person name="Murat C."/>
            <person name="Morin E."/>
            <person name="Ndikumana S."/>
            <person name="Pagni M."/>
            <person name="Petitpierre D."/>
            <person name="Requena N."/>
            <person name="Rosikiewicz P."/>
            <person name="Riley R."/>
            <person name="Saito K."/>
            <person name="San Clemente H."/>
            <person name="Shapiro H."/>
            <person name="van Tuinen D."/>
            <person name="Becard G."/>
            <person name="Bonfante P."/>
            <person name="Paszkowski U."/>
            <person name="Shachar-Hill Y."/>
            <person name="Young J.P."/>
            <person name="Sanders I.R."/>
            <person name="Henrissat B."/>
            <person name="Rensing S.A."/>
            <person name="Grigoriev I.V."/>
            <person name="Corradi N."/>
            <person name="Roux C."/>
            <person name="Martin F."/>
        </authorList>
    </citation>
    <scope>NUCLEOTIDE SEQUENCE</scope>
    <source>
        <strain evidence="1">DAOM 197198</strain>
    </source>
</reference>
<dbReference type="VEuPathDB" id="FungiDB:RhiirFUN_019174"/>
<name>U9T3A5_RHIID</name>
<dbReference type="AlphaFoldDB" id="U9T3A5"/>
<proteinExistence type="predicted"/>
<gene>
    <name evidence="1" type="ORF">GLOINDRAFT_8129</name>
</gene>